<name>A0AAZ3SAQ0_ONCTS</name>
<keyword evidence="4" id="KW-0393">Immunoglobulin domain</keyword>
<dbReference type="GeneTree" id="ENSGT00990000204441"/>
<sequence>MEQETITPIKPEVNALQGTDITLSCNYKGNIINLQWYRQYPGSRPECLLLIQQSGIADSLDSRFSGKLNKEKTRVDLEISSVEVTDSAMYYCALTPTVTGNPETLYKNLTSPERVFQLSSSRFCLTISDIKHTEMWWMLRYLQHPGSSPQFLIRDYSGVIINTDNMKWTLTHHKEDNLVDLEISSAEVTDSALYYRALKMTAWFAGFLRSP</sequence>
<feature type="domain" description="Ig-like" evidence="6">
    <location>
        <begin position="4"/>
        <end position="110"/>
    </location>
</feature>
<evidence type="ECO:0000256" key="4">
    <source>
        <dbReference type="ARBA" id="ARBA00023319"/>
    </source>
</evidence>
<evidence type="ECO:0000313" key="8">
    <source>
        <dbReference type="Proteomes" id="UP000694402"/>
    </source>
</evidence>
<proteinExistence type="predicted"/>
<dbReference type="PANTHER" id="PTHR19367">
    <property type="entry name" value="T-CELL RECEPTOR ALPHA CHAIN V REGION"/>
    <property type="match status" value="1"/>
</dbReference>
<keyword evidence="1" id="KW-0732">Signal</keyword>
<evidence type="ECO:0000313" key="7">
    <source>
        <dbReference type="Ensembl" id="ENSOTSP00005150218.1"/>
    </source>
</evidence>
<reference evidence="7" key="3">
    <citation type="submission" date="2025-09" db="UniProtKB">
        <authorList>
            <consortium name="Ensembl"/>
        </authorList>
    </citation>
    <scope>IDENTIFICATION</scope>
</reference>
<dbReference type="Gene3D" id="2.60.40.10">
    <property type="entry name" value="Immunoglobulins"/>
    <property type="match status" value="2"/>
</dbReference>
<dbReference type="SMART" id="SM00409">
    <property type="entry name" value="IG"/>
    <property type="match status" value="1"/>
</dbReference>
<dbReference type="Ensembl" id="ENSOTST00005113856.1">
    <property type="protein sequence ID" value="ENSOTSP00005150218.1"/>
    <property type="gene ID" value="ENSOTSG00005059156.1"/>
</dbReference>
<evidence type="ECO:0000259" key="6">
    <source>
        <dbReference type="PROSITE" id="PS50835"/>
    </source>
</evidence>
<dbReference type="PANTHER" id="PTHR19367:SF18">
    <property type="entry name" value="T CELL RECEPTOR ALPHA VARIABLE 16"/>
    <property type="match status" value="1"/>
</dbReference>
<dbReference type="PROSITE" id="PS50835">
    <property type="entry name" value="IG_LIKE"/>
    <property type="match status" value="1"/>
</dbReference>
<reference evidence="8" key="1">
    <citation type="journal article" date="2018" name="PLoS ONE">
        <title>Chinook salmon (Oncorhynchus tshawytscha) genome and transcriptome.</title>
        <authorList>
            <person name="Christensen K.A."/>
            <person name="Leong J.S."/>
            <person name="Sakhrani D."/>
            <person name="Biagi C.A."/>
            <person name="Minkley D.R."/>
            <person name="Withler R.E."/>
            <person name="Rondeau E.B."/>
            <person name="Koop B.F."/>
            <person name="Devlin R.H."/>
        </authorList>
    </citation>
    <scope>NUCLEOTIDE SEQUENCE [LARGE SCALE GENOMIC DNA]</scope>
</reference>
<dbReference type="GO" id="GO:0042101">
    <property type="term" value="C:T cell receptor complex"/>
    <property type="evidence" value="ECO:0007669"/>
    <property type="project" value="UniProtKB-KW"/>
</dbReference>
<evidence type="ECO:0000256" key="2">
    <source>
        <dbReference type="ARBA" id="ARBA00023130"/>
    </source>
</evidence>
<evidence type="ECO:0000256" key="1">
    <source>
        <dbReference type="ARBA" id="ARBA00022729"/>
    </source>
</evidence>
<dbReference type="InterPro" id="IPR013106">
    <property type="entry name" value="Ig_V-set"/>
</dbReference>
<keyword evidence="2" id="KW-1064">Adaptive immunity</keyword>
<reference evidence="7" key="2">
    <citation type="submission" date="2025-08" db="UniProtKB">
        <authorList>
            <consortium name="Ensembl"/>
        </authorList>
    </citation>
    <scope>IDENTIFICATION</scope>
</reference>
<keyword evidence="3" id="KW-0675">Receptor</keyword>
<dbReference type="InterPro" id="IPR003599">
    <property type="entry name" value="Ig_sub"/>
</dbReference>
<dbReference type="InterPro" id="IPR013783">
    <property type="entry name" value="Ig-like_fold"/>
</dbReference>
<protein>
    <recommendedName>
        <fullName evidence="6">Ig-like domain-containing protein</fullName>
    </recommendedName>
</protein>
<dbReference type="InterPro" id="IPR051287">
    <property type="entry name" value="TCR_variable_region"/>
</dbReference>
<dbReference type="InterPro" id="IPR007110">
    <property type="entry name" value="Ig-like_dom"/>
</dbReference>
<dbReference type="Pfam" id="PF07686">
    <property type="entry name" value="V-set"/>
    <property type="match status" value="1"/>
</dbReference>
<evidence type="ECO:0000256" key="3">
    <source>
        <dbReference type="ARBA" id="ARBA00023170"/>
    </source>
</evidence>
<organism evidence="7 8">
    <name type="scientific">Oncorhynchus tshawytscha</name>
    <name type="common">Chinook salmon</name>
    <name type="synonym">Salmo tshawytscha</name>
    <dbReference type="NCBI Taxonomy" id="74940"/>
    <lineage>
        <taxon>Eukaryota</taxon>
        <taxon>Metazoa</taxon>
        <taxon>Chordata</taxon>
        <taxon>Craniata</taxon>
        <taxon>Vertebrata</taxon>
        <taxon>Euteleostomi</taxon>
        <taxon>Actinopterygii</taxon>
        <taxon>Neopterygii</taxon>
        <taxon>Teleostei</taxon>
        <taxon>Protacanthopterygii</taxon>
        <taxon>Salmoniformes</taxon>
        <taxon>Salmonidae</taxon>
        <taxon>Salmoninae</taxon>
        <taxon>Oncorhynchus</taxon>
    </lineage>
</organism>
<dbReference type="InterPro" id="IPR036179">
    <property type="entry name" value="Ig-like_dom_sf"/>
</dbReference>
<dbReference type="AlphaFoldDB" id="A0AAZ3SAQ0"/>
<accession>A0AAZ3SAQ0</accession>
<dbReference type="SUPFAM" id="SSF48726">
    <property type="entry name" value="Immunoglobulin"/>
    <property type="match status" value="2"/>
</dbReference>
<keyword evidence="8" id="KW-1185">Reference proteome</keyword>
<dbReference type="Proteomes" id="UP000694402">
    <property type="component" value="Unassembled WGS sequence"/>
</dbReference>
<dbReference type="SMART" id="SM00406">
    <property type="entry name" value="IGv"/>
    <property type="match status" value="1"/>
</dbReference>
<keyword evidence="5" id="KW-0391">Immunity</keyword>
<dbReference type="GO" id="GO:0002250">
    <property type="term" value="P:adaptive immune response"/>
    <property type="evidence" value="ECO:0007669"/>
    <property type="project" value="UniProtKB-KW"/>
</dbReference>
<keyword evidence="5" id="KW-1279">T cell receptor</keyword>
<evidence type="ECO:0000256" key="5">
    <source>
        <dbReference type="ARBA" id="ARBA00043266"/>
    </source>
</evidence>